<evidence type="ECO:0000313" key="1">
    <source>
        <dbReference type="EMBL" id="KAJ9547675.1"/>
    </source>
</evidence>
<evidence type="ECO:0000313" key="2">
    <source>
        <dbReference type="Proteomes" id="UP001172457"/>
    </source>
</evidence>
<keyword evidence="2" id="KW-1185">Reference proteome</keyword>
<dbReference type="AlphaFoldDB" id="A0AA38T3Z4"/>
<proteinExistence type="predicted"/>
<accession>A0AA38T3Z4</accession>
<gene>
    <name evidence="1" type="ORF">OSB04_020218</name>
</gene>
<organism evidence="1 2">
    <name type="scientific">Centaurea solstitialis</name>
    <name type="common">yellow star-thistle</name>
    <dbReference type="NCBI Taxonomy" id="347529"/>
    <lineage>
        <taxon>Eukaryota</taxon>
        <taxon>Viridiplantae</taxon>
        <taxon>Streptophyta</taxon>
        <taxon>Embryophyta</taxon>
        <taxon>Tracheophyta</taxon>
        <taxon>Spermatophyta</taxon>
        <taxon>Magnoliopsida</taxon>
        <taxon>eudicotyledons</taxon>
        <taxon>Gunneridae</taxon>
        <taxon>Pentapetalae</taxon>
        <taxon>asterids</taxon>
        <taxon>campanulids</taxon>
        <taxon>Asterales</taxon>
        <taxon>Asteraceae</taxon>
        <taxon>Carduoideae</taxon>
        <taxon>Cardueae</taxon>
        <taxon>Centaureinae</taxon>
        <taxon>Centaurea</taxon>
    </lineage>
</organism>
<dbReference type="EMBL" id="JARYMX010000005">
    <property type="protein sequence ID" value="KAJ9547675.1"/>
    <property type="molecule type" value="Genomic_DNA"/>
</dbReference>
<sequence length="66" mass="7916">MISGKKHVLNIAYLFFLKILWHDRLDHPGSVMMRENNKTIMWAYFEEPEASSKLRKLFVLLVHKED</sequence>
<dbReference type="Proteomes" id="UP001172457">
    <property type="component" value="Chromosome 5"/>
</dbReference>
<reference evidence="1" key="1">
    <citation type="submission" date="2023-03" db="EMBL/GenBank/DDBJ databases">
        <title>Chromosome-scale reference genome and RAD-based genetic map of yellow starthistle (Centaurea solstitialis) reveal putative structural variation and QTLs associated with invader traits.</title>
        <authorList>
            <person name="Reatini B."/>
            <person name="Cang F.A."/>
            <person name="Jiang Q."/>
            <person name="Mckibben M.T.W."/>
            <person name="Barker M.S."/>
            <person name="Rieseberg L.H."/>
            <person name="Dlugosch K.M."/>
        </authorList>
    </citation>
    <scope>NUCLEOTIDE SEQUENCE</scope>
    <source>
        <strain evidence="1">CAN-66</strain>
        <tissue evidence="1">Leaf</tissue>
    </source>
</reference>
<name>A0AA38T3Z4_9ASTR</name>
<comment type="caution">
    <text evidence="1">The sequence shown here is derived from an EMBL/GenBank/DDBJ whole genome shotgun (WGS) entry which is preliminary data.</text>
</comment>
<protein>
    <submittedName>
        <fullName evidence="1">Uncharacterized protein</fullName>
    </submittedName>
</protein>